<reference evidence="3" key="2">
    <citation type="journal article" date="2017" name="Nat. Plants">
        <title>The Aegilops tauschii genome reveals multiple impacts of transposons.</title>
        <authorList>
            <person name="Zhao G."/>
            <person name="Zou C."/>
            <person name="Li K."/>
            <person name="Wang K."/>
            <person name="Li T."/>
            <person name="Gao L."/>
            <person name="Zhang X."/>
            <person name="Wang H."/>
            <person name="Yang Z."/>
            <person name="Liu X."/>
            <person name="Jiang W."/>
            <person name="Mao L."/>
            <person name="Kong X."/>
            <person name="Jiao Y."/>
            <person name="Jia J."/>
        </authorList>
    </citation>
    <scope>NUCLEOTIDE SEQUENCE [LARGE SCALE GENOMIC DNA]</scope>
    <source>
        <strain evidence="3">cv. AL8/78</strain>
    </source>
</reference>
<reference evidence="2" key="5">
    <citation type="journal article" date="2021" name="G3 (Bethesda)">
        <title>Aegilops tauschii genome assembly Aet v5.0 features greater sequence contiguity and improved annotation.</title>
        <authorList>
            <person name="Wang L."/>
            <person name="Zhu T."/>
            <person name="Rodriguez J.C."/>
            <person name="Deal K.R."/>
            <person name="Dubcovsky J."/>
            <person name="McGuire P.E."/>
            <person name="Lux T."/>
            <person name="Spannagl M."/>
            <person name="Mayer K.F.X."/>
            <person name="Baldrich P."/>
            <person name="Meyers B.C."/>
            <person name="Huo N."/>
            <person name="Gu Y.Q."/>
            <person name="Zhou H."/>
            <person name="Devos K.M."/>
            <person name="Bennetzen J.L."/>
            <person name="Unver T."/>
            <person name="Budak H."/>
            <person name="Gulick P.J."/>
            <person name="Galiba G."/>
            <person name="Kalapos B."/>
            <person name="Nelson D.R."/>
            <person name="Li P."/>
            <person name="You F.M."/>
            <person name="Luo M.C."/>
            <person name="Dvorak J."/>
        </authorList>
    </citation>
    <scope>NUCLEOTIDE SEQUENCE [LARGE SCALE GENOMIC DNA]</scope>
    <source>
        <strain evidence="2">cv. AL8/78</strain>
    </source>
</reference>
<evidence type="ECO:0000313" key="2">
    <source>
        <dbReference type="EnsemblPlants" id="AET1Gv20143700.1"/>
    </source>
</evidence>
<organism evidence="2 3">
    <name type="scientific">Aegilops tauschii subsp. strangulata</name>
    <name type="common">Goatgrass</name>
    <dbReference type="NCBI Taxonomy" id="200361"/>
    <lineage>
        <taxon>Eukaryota</taxon>
        <taxon>Viridiplantae</taxon>
        <taxon>Streptophyta</taxon>
        <taxon>Embryophyta</taxon>
        <taxon>Tracheophyta</taxon>
        <taxon>Spermatophyta</taxon>
        <taxon>Magnoliopsida</taxon>
        <taxon>Liliopsida</taxon>
        <taxon>Poales</taxon>
        <taxon>Poaceae</taxon>
        <taxon>BOP clade</taxon>
        <taxon>Pooideae</taxon>
        <taxon>Triticodae</taxon>
        <taxon>Triticeae</taxon>
        <taxon>Triticinae</taxon>
        <taxon>Aegilops</taxon>
    </lineage>
</organism>
<reference evidence="3" key="1">
    <citation type="journal article" date="2014" name="Science">
        <title>Ancient hybridizations among the ancestral genomes of bread wheat.</title>
        <authorList>
            <consortium name="International Wheat Genome Sequencing Consortium,"/>
            <person name="Marcussen T."/>
            <person name="Sandve S.R."/>
            <person name="Heier L."/>
            <person name="Spannagl M."/>
            <person name="Pfeifer M."/>
            <person name="Jakobsen K.S."/>
            <person name="Wulff B.B."/>
            <person name="Steuernagel B."/>
            <person name="Mayer K.F."/>
            <person name="Olsen O.A."/>
        </authorList>
    </citation>
    <scope>NUCLEOTIDE SEQUENCE [LARGE SCALE GENOMIC DNA]</scope>
    <source>
        <strain evidence="3">cv. AL8/78</strain>
    </source>
</reference>
<feature type="region of interest" description="Disordered" evidence="1">
    <location>
        <begin position="77"/>
        <end position="131"/>
    </location>
</feature>
<feature type="compositionally biased region" description="Low complexity" evidence="1">
    <location>
        <begin position="82"/>
        <end position="109"/>
    </location>
</feature>
<name>A0A452XSR5_AEGTS</name>
<protein>
    <submittedName>
        <fullName evidence="2">Uncharacterized protein</fullName>
    </submittedName>
</protein>
<reference evidence="2" key="3">
    <citation type="journal article" date="2017" name="Nature">
        <title>Genome sequence of the progenitor of the wheat D genome Aegilops tauschii.</title>
        <authorList>
            <person name="Luo M.C."/>
            <person name="Gu Y.Q."/>
            <person name="Puiu D."/>
            <person name="Wang H."/>
            <person name="Twardziok S.O."/>
            <person name="Deal K.R."/>
            <person name="Huo N."/>
            <person name="Zhu T."/>
            <person name="Wang L."/>
            <person name="Wang Y."/>
            <person name="McGuire P.E."/>
            <person name="Liu S."/>
            <person name="Long H."/>
            <person name="Ramasamy R.K."/>
            <person name="Rodriguez J.C."/>
            <person name="Van S.L."/>
            <person name="Yuan L."/>
            <person name="Wang Z."/>
            <person name="Xia Z."/>
            <person name="Xiao L."/>
            <person name="Anderson O.D."/>
            <person name="Ouyang S."/>
            <person name="Liang Y."/>
            <person name="Zimin A.V."/>
            <person name="Pertea G."/>
            <person name="Qi P."/>
            <person name="Bennetzen J.L."/>
            <person name="Dai X."/>
            <person name="Dawson M.W."/>
            <person name="Muller H.G."/>
            <person name="Kugler K."/>
            <person name="Rivarola-Duarte L."/>
            <person name="Spannagl M."/>
            <person name="Mayer K.F.X."/>
            <person name="Lu F.H."/>
            <person name="Bevan M.W."/>
            <person name="Leroy P."/>
            <person name="Li P."/>
            <person name="You F.M."/>
            <person name="Sun Q."/>
            <person name="Liu Z."/>
            <person name="Lyons E."/>
            <person name="Wicker T."/>
            <person name="Salzberg S.L."/>
            <person name="Devos K.M."/>
            <person name="Dvorak J."/>
        </authorList>
    </citation>
    <scope>NUCLEOTIDE SEQUENCE [LARGE SCALE GENOMIC DNA]</scope>
    <source>
        <strain evidence="2">cv. AL8/78</strain>
    </source>
</reference>
<accession>A0A452XSR5</accession>
<dbReference type="Proteomes" id="UP000015105">
    <property type="component" value="Chromosome 1D"/>
</dbReference>
<keyword evidence="3" id="KW-1185">Reference proteome</keyword>
<reference evidence="2" key="4">
    <citation type="submission" date="2019-03" db="UniProtKB">
        <authorList>
            <consortium name="EnsemblPlants"/>
        </authorList>
    </citation>
    <scope>IDENTIFICATION</scope>
</reference>
<evidence type="ECO:0000313" key="3">
    <source>
        <dbReference type="Proteomes" id="UP000015105"/>
    </source>
</evidence>
<proteinExistence type="predicted"/>
<dbReference type="Gramene" id="AET1Gv20143700.1">
    <property type="protein sequence ID" value="AET1Gv20143700.1"/>
    <property type="gene ID" value="AET1Gv20143700"/>
</dbReference>
<dbReference type="AlphaFoldDB" id="A0A452XSR5"/>
<sequence>MYLSFMSTKATGIRPILRKKQRTIQFLPILLNLSYMSKLNYSLFMQEAARDHSRRPEVATGAVPTWAWRVSHPPPTQPMPLFSSSSSAAASSGFSKTATAAAPGAPSASFRFDPMAPSSSSSNQHHHHHPR</sequence>
<dbReference type="EnsemblPlants" id="AET1Gv20143700.1">
    <property type="protein sequence ID" value="AET1Gv20143700.1"/>
    <property type="gene ID" value="AET1Gv20143700"/>
</dbReference>
<evidence type="ECO:0000256" key="1">
    <source>
        <dbReference type="SAM" id="MobiDB-lite"/>
    </source>
</evidence>